<feature type="binding site" evidence="3">
    <location>
        <begin position="214"/>
        <end position="216"/>
    </location>
    <ligand>
        <name>NAD(+)</name>
        <dbReference type="ChEBI" id="CHEBI:57540"/>
    </ligand>
</feature>
<feature type="binding site" evidence="3 4">
    <location>
        <position position="151"/>
    </location>
    <ligand>
        <name>Zn(2+)</name>
        <dbReference type="ChEBI" id="CHEBI:29105"/>
    </ligand>
</feature>
<evidence type="ECO:0000259" key="5">
    <source>
        <dbReference type="PROSITE" id="PS50305"/>
    </source>
</evidence>
<dbReference type="GO" id="GO:0036054">
    <property type="term" value="F:protein-malonyllysine demalonylase activity"/>
    <property type="evidence" value="ECO:0007669"/>
    <property type="project" value="InterPro"/>
</dbReference>
<gene>
    <name evidence="3" type="primary">cobB</name>
    <name evidence="6" type="ORF">G3A44_06490</name>
</gene>
<feature type="binding site" evidence="3">
    <location>
        <begin position="240"/>
        <end position="242"/>
    </location>
    <ligand>
        <name>NAD(+)</name>
        <dbReference type="ChEBI" id="CHEBI:57540"/>
    </ligand>
</feature>
<dbReference type="InterPro" id="IPR003000">
    <property type="entry name" value="Sirtuin"/>
</dbReference>
<dbReference type="InterPro" id="IPR026590">
    <property type="entry name" value="Ssirtuin_cat_dom"/>
</dbReference>
<dbReference type="InterPro" id="IPR050134">
    <property type="entry name" value="NAD-dep_sirtuin_deacylases"/>
</dbReference>
<keyword evidence="7" id="KW-1185">Reference proteome</keyword>
<evidence type="ECO:0000256" key="3">
    <source>
        <dbReference type="HAMAP-Rule" id="MF_01121"/>
    </source>
</evidence>
<dbReference type="PANTHER" id="PTHR11085">
    <property type="entry name" value="NAD-DEPENDENT PROTEIN DEACYLASE SIRTUIN-5, MITOCHONDRIAL-RELATED"/>
    <property type="match status" value="1"/>
</dbReference>
<evidence type="ECO:0000256" key="2">
    <source>
        <dbReference type="ARBA" id="ARBA00023027"/>
    </source>
</evidence>
<dbReference type="PROSITE" id="PS50305">
    <property type="entry name" value="SIRTUIN"/>
    <property type="match status" value="1"/>
</dbReference>
<feature type="domain" description="Deacetylase sirtuin-type" evidence="5">
    <location>
        <begin position="16"/>
        <end position="270"/>
    </location>
</feature>
<feature type="binding site" evidence="3">
    <location>
        <begin position="121"/>
        <end position="124"/>
    </location>
    <ligand>
        <name>NAD(+)</name>
        <dbReference type="ChEBI" id="CHEBI:57540"/>
    </ligand>
</feature>
<comment type="catalytic activity">
    <reaction evidence="3">
        <text>N(6)-acetyl-L-lysyl-[protein] + NAD(+) + H2O = 2''-O-acetyl-ADP-D-ribose + nicotinamide + L-lysyl-[protein]</text>
        <dbReference type="Rhea" id="RHEA:43636"/>
        <dbReference type="Rhea" id="RHEA-COMP:9752"/>
        <dbReference type="Rhea" id="RHEA-COMP:10731"/>
        <dbReference type="ChEBI" id="CHEBI:15377"/>
        <dbReference type="ChEBI" id="CHEBI:17154"/>
        <dbReference type="ChEBI" id="CHEBI:29969"/>
        <dbReference type="ChEBI" id="CHEBI:57540"/>
        <dbReference type="ChEBI" id="CHEBI:61930"/>
        <dbReference type="ChEBI" id="CHEBI:83767"/>
        <dbReference type="EC" id="2.3.1.286"/>
    </reaction>
</comment>
<comment type="catalytic activity">
    <reaction evidence="3">
        <text>N(6)-succinyl-L-lysyl-[protein] + NAD(+) + H2O = 2''-O-succinyl-ADP-D-ribose + nicotinamide + L-lysyl-[protein]</text>
        <dbReference type="Rhea" id="RHEA:47668"/>
        <dbReference type="Rhea" id="RHEA-COMP:9752"/>
        <dbReference type="Rhea" id="RHEA-COMP:11877"/>
        <dbReference type="ChEBI" id="CHEBI:15377"/>
        <dbReference type="ChEBI" id="CHEBI:17154"/>
        <dbReference type="ChEBI" id="CHEBI:29969"/>
        <dbReference type="ChEBI" id="CHEBI:57540"/>
        <dbReference type="ChEBI" id="CHEBI:87830"/>
        <dbReference type="ChEBI" id="CHEBI:87832"/>
    </reaction>
</comment>
<feature type="active site" description="Proton acceptor" evidence="3 4">
    <location>
        <position position="139"/>
    </location>
</feature>
<feature type="binding site" evidence="3 4">
    <location>
        <position position="177"/>
    </location>
    <ligand>
        <name>Zn(2+)</name>
        <dbReference type="ChEBI" id="CHEBI:29105"/>
    </ligand>
</feature>
<keyword evidence="3" id="KW-0963">Cytoplasm</keyword>
<evidence type="ECO:0000256" key="1">
    <source>
        <dbReference type="ARBA" id="ARBA00022679"/>
    </source>
</evidence>
<dbReference type="NCBIfam" id="NF001753">
    <property type="entry name" value="PRK00481.1-3"/>
    <property type="match status" value="1"/>
</dbReference>
<feature type="binding site" evidence="3">
    <location>
        <position position="86"/>
    </location>
    <ligand>
        <name>substrate</name>
    </ligand>
</feature>
<dbReference type="Gene3D" id="3.40.50.1220">
    <property type="entry name" value="TPP-binding domain"/>
    <property type="match status" value="1"/>
</dbReference>
<keyword evidence="1" id="KW-0808">Transferase</keyword>
<dbReference type="Proteomes" id="UP000484255">
    <property type="component" value="Unassembled WGS sequence"/>
</dbReference>
<feature type="binding site" evidence="3">
    <location>
        <position position="258"/>
    </location>
    <ligand>
        <name>NAD(+)</name>
        <dbReference type="ChEBI" id="CHEBI:57540"/>
    </ligand>
</feature>
<dbReference type="HAMAP" id="MF_01121">
    <property type="entry name" value="Sirtuin_ClassIII"/>
    <property type="match status" value="1"/>
</dbReference>
<organism evidence="6 7">
    <name type="scientific">Ideonella livida</name>
    <dbReference type="NCBI Taxonomy" id="2707176"/>
    <lineage>
        <taxon>Bacteria</taxon>
        <taxon>Pseudomonadati</taxon>
        <taxon>Pseudomonadota</taxon>
        <taxon>Betaproteobacteria</taxon>
        <taxon>Burkholderiales</taxon>
        <taxon>Sphaerotilaceae</taxon>
        <taxon>Ideonella</taxon>
    </lineage>
</organism>
<dbReference type="GO" id="GO:0046872">
    <property type="term" value="F:metal ion binding"/>
    <property type="evidence" value="ECO:0007669"/>
    <property type="project" value="UniProtKB-KW"/>
</dbReference>
<accession>A0A7C9THX0</accession>
<keyword evidence="4" id="KW-0479">Metal-binding</keyword>
<evidence type="ECO:0000313" key="7">
    <source>
        <dbReference type="Proteomes" id="UP000484255"/>
    </source>
</evidence>
<comment type="caution">
    <text evidence="3">Lacks conserved residue(s) required for the propagation of feature annotation.</text>
</comment>
<dbReference type="InterPro" id="IPR029035">
    <property type="entry name" value="DHS-like_NAD/FAD-binding_dom"/>
</dbReference>
<dbReference type="GO" id="GO:0017136">
    <property type="term" value="F:histone deacetylase activity, NAD-dependent"/>
    <property type="evidence" value="ECO:0007669"/>
    <property type="project" value="TreeGrafter"/>
</dbReference>
<feature type="binding site" evidence="3">
    <location>
        <position position="89"/>
    </location>
    <ligand>
        <name>substrate</name>
    </ligand>
</feature>
<dbReference type="PANTHER" id="PTHR11085:SF4">
    <property type="entry name" value="NAD-DEPENDENT PROTEIN DEACYLASE"/>
    <property type="match status" value="1"/>
</dbReference>
<comment type="similarity">
    <text evidence="3">Belongs to the sirtuin family. Class III subfamily.</text>
</comment>
<evidence type="ECO:0000313" key="6">
    <source>
        <dbReference type="EMBL" id="NDY90841.1"/>
    </source>
</evidence>
<comment type="domain">
    <text evidence="3">2 residues (Tyr-86 and Arg-89) present in a large hydrophobic pocket are probably involved in substrate specificity. They are important for desuccinylation activity, but dispensable for deacetylation activity.</text>
</comment>
<keyword evidence="2 3" id="KW-0520">NAD</keyword>
<proteinExistence type="inferred from homology"/>
<dbReference type="GO" id="GO:0005737">
    <property type="term" value="C:cytoplasm"/>
    <property type="evidence" value="ECO:0007669"/>
    <property type="project" value="UniProtKB-SubCell"/>
</dbReference>
<dbReference type="EC" id="2.3.1.286" evidence="3"/>
<protein>
    <recommendedName>
        <fullName evidence="3">NAD-dependent protein deacylase</fullName>
        <ecNumber evidence="3">2.3.1.286</ecNumber>
    </recommendedName>
    <alternativeName>
        <fullName evidence="3">Regulatory protein SIR2 homolog</fullName>
    </alternativeName>
</protein>
<name>A0A7C9THX0_9BURK</name>
<comment type="subcellular location">
    <subcellularLocation>
        <location evidence="3">Cytoplasm</location>
    </subcellularLocation>
</comment>
<sequence length="270" mass="29043">MSMTQPPRASDPSAATATPEADLAELRHRMARASRWVVLSGAGMSAESGIPTFRDAQTGLWAHLDPEQLASEAGYRADPALVWDWYETRREGVRQARPNAGHVALANYAHRFAGRLTVITQNVDDLHQRAGSPGVLRLHGDLLADRWLGRCAQPSFSGHGCEPRQARPGRPPHCSRCGNLVRPGVVWFGEPLPATTWAQAEAAVDQAELLLVVGTSGAVWPAAGLAARARRHEAFVAVLNPATSAIDDEAHLHLRGTAATLLPALLDPLR</sequence>
<keyword evidence="4" id="KW-0862">Zinc</keyword>
<evidence type="ECO:0000256" key="4">
    <source>
        <dbReference type="PROSITE-ProRule" id="PRU00236"/>
    </source>
</evidence>
<feature type="binding site" evidence="4">
    <location>
        <position position="174"/>
    </location>
    <ligand>
        <name>Zn(2+)</name>
        <dbReference type="ChEBI" id="CHEBI:29105"/>
    </ligand>
</feature>
<dbReference type="SUPFAM" id="SSF52467">
    <property type="entry name" value="DHS-like NAD/FAD-binding domain"/>
    <property type="match status" value="1"/>
</dbReference>
<dbReference type="InterPro" id="IPR026591">
    <property type="entry name" value="Sirtuin_cat_small_dom_sf"/>
</dbReference>
<dbReference type="Pfam" id="PF02146">
    <property type="entry name" value="SIR2"/>
    <property type="match status" value="1"/>
</dbReference>
<comment type="function">
    <text evidence="3">NAD-dependent lysine deacetylase and desuccinylase that specifically removes acetyl and succinyl groups on target proteins. Modulates the activities of several proteins which are inactive in their acylated form.</text>
</comment>
<dbReference type="EMBL" id="JAAGOH010000005">
    <property type="protein sequence ID" value="NDY90841.1"/>
    <property type="molecule type" value="Genomic_DNA"/>
</dbReference>
<comment type="caution">
    <text evidence="6">The sequence shown here is derived from an EMBL/GenBank/DDBJ whole genome shotgun (WGS) entry which is preliminary data.</text>
</comment>
<dbReference type="GO" id="GO:0036055">
    <property type="term" value="F:protein-succinyllysine desuccinylase activity"/>
    <property type="evidence" value="ECO:0007669"/>
    <property type="project" value="UniProtKB-UniRule"/>
</dbReference>
<dbReference type="GO" id="GO:0070403">
    <property type="term" value="F:NAD+ binding"/>
    <property type="evidence" value="ECO:0007669"/>
    <property type="project" value="UniProtKB-UniRule"/>
</dbReference>
<reference evidence="6 7" key="1">
    <citation type="submission" date="2020-02" db="EMBL/GenBank/DDBJ databases">
        <title>Ideonella bacterium strain TBM-1.</title>
        <authorList>
            <person name="Chen W.-M."/>
        </authorList>
    </citation>
    <scope>NUCLEOTIDE SEQUENCE [LARGE SCALE GENOMIC DNA]</scope>
    <source>
        <strain evidence="6 7">TBM-1</strain>
    </source>
</reference>
<dbReference type="Gene3D" id="3.30.1600.10">
    <property type="entry name" value="SIR2/SIRT2 'Small Domain"/>
    <property type="match status" value="1"/>
</dbReference>
<feature type="binding site" evidence="4">
    <location>
        <position position="161"/>
    </location>
    <ligand>
        <name>Zn(2+)</name>
        <dbReference type="ChEBI" id="CHEBI:29105"/>
    </ligand>
</feature>
<dbReference type="AlphaFoldDB" id="A0A7C9THX0"/>
<dbReference type="InterPro" id="IPR027546">
    <property type="entry name" value="Sirtuin_class_III"/>
</dbReference>